<keyword evidence="2 5" id="KW-0812">Transmembrane</keyword>
<feature type="transmembrane region" description="Helical" evidence="5">
    <location>
        <begin position="298"/>
        <end position="324"/>
    </location>
</feature>
<evidence type="ECO:0000256" key="2">
    <source>
        <dbReference type="ARBA" id="ARBA00022692"/>
    </source>
</evidence>
<gene>
    <name evidence="6" type="ORF">RF11_00912</name>
</gene>
<dbReference type="Pfam" id="PF13520">
    <property type="entry name" value="AA_permease_2"/>
    <property type="match status" value="1"/>
</dbReference>
<organism evidence="6 7">
    <name type="scientific">Thelohanellus kitauei</name>
    <name type="common">Myxosporean</name>
    <dbReference type="NCBI Taxonomy" id="669202"/>
    <lineage>
        <taxon>Eukaryota</taxon>
        <taxon>Metazoa</taxon>
        <taxon>Cnidaria</taxon>
        <taxon>Myxozoa</taxon>
        <taxon>Myxosporea</taxon>
        <taxon>Bivalvulida</taxon>
        <taxon>Platysporina</taxon>
        <taxon>Myxobolidae</taxon>
        <taxon>Thelohanellus</taxon>
    </lineage>
</organism>
<name>A0A0C2MEK6_THEKT</name>
<feature type="transmembrane region" description="Helical" evidence="5">
    <location>
        <begin position="106"/>
        <end position="132"/>
    </location>
</feature>
<sequence>MGEASLDEFKVTVTLDSRQNKAIGLVTAFCLTFTMLTGCGIFISVSPTFDVYISDSIGMVVVFWIFGGIVTLFGGLCYAELGTRIPESGGERAYYSMVLNAKVARIYVIFYTLIGRSITLAAVGVIAGSYFANVFWSTHPNYEVAVKVVAFITILICFILNVTSKEIVNKISIPVTVVKIIGLLIVIGCGIYYMSTHKLPEWKQPFNVTGFQFDKFFLCITNVVFSYDGWNTIGMVVGDMKNPVRDLPLALISAIIIVVLMNVIIVVSYAGILGFAAVRTTQTVASDVGKQLLKGAYPILPLLIFISASGTADSILYSGSSVLMSAGYNGELPRIFSLVQYKKRTAIPALIVQLAVASIFLTFKFQVLLNFFAFLSWLFYFLSITCLLKIKMLSKEEPQTKIFKIPMAAIFPIQIICVFIIFVCFYLGPVGCSVFTILIVGVYACHYIPQNLVRASVFEQIHDNLCMFLIQKFGLVFADKSDIS</sequence>
<feature type="transmembrane region" description="Helical" evidence="5">
    <location>
        <begin position="369"/>
        <end position="388"/>
    </location>
</feature>
<dbReference type="PIRSF" id="PIRSF006060">
    <property type="entry name" value="AA_transporter"/>
    <property type="match status" value="1"/>
</dbReference>
<dbReference type="InterPro" id="IPR002293">
    <property type="entry name" value="AA/rel_permease1"/>
</dbReference>
<dbReference type="AlphaFoldDB" id="A0A0C2MEK6"/>
<dbReference type="InterPro" id="IPR050598">
    <property type="entry name" value="AminoAcid_Transporter"/>
</dbReference>
<keyword evidence="4 5" id="KW-0472">Membrane</keyword>
<feature type="transmembrane region" description="Helical" evidence="5">
    <location>
        <begin position="144"/>
        <end position="163"/>
    </location>
</feature>
<feature type="transmembrane region" description="Helical" evidence="5">
    <location>
        <begin position="215"/>
        <end position="237"/>
    </location>
</feature>
<dbReference type="PANTHER" id="PTHR11785:SF512">
    <property type="entry name" value="SOBREMESA, ISOFORM B"/>
    <property type="match status" value="1"/>
</dbReference>
<evidence type="ECO:0000313" key="7">
    <source>
        <dbReference type="Proteomes" id="UP000031668"/>
    </source>
</evidence>
<comment type="subcellular location">
    <subcellularLocation>
        <location evidence="1">Membrane</location>
        <topology evidence="1">Multi-pass membrane protein</topology>
    </subcellularLocation>
</comment>
<dbReference type="GO" id="GO:0015179">
    <property type="term" value="F:L-amino acid transmembrane transporter activity"/>
    <property type="evidence" value="ECO:0007669"/>
    <property type="project" value="TreeGrafter"/>
</dbReference>
<feature type="transmembrane region" description="Helical" evidence="5">
    <location>
        <begin position="22"/>
        <end position="45"/>
    </location>
</feature>
<evidence type="ECO:0000256" key="1">
    <source>
        <dbReference type="ARBA" id="ARBA00004141"/>
    </source>
</evidence>
<dbReference type="PANTHER" id="PTHR11785">
    <property type="entry name" value="AMINO ACID TRANSPORTER"/>
    <property type="match status" value="1"/>
</dbReference>
<feature type="transmembrane region" description="Helical" evidence="5">
    <location>
        <begin position="409"/>
        <end position="428"/>
    </location>
</feature>
<feature type="transmembrane region" description="Helical" evidence="5">
    <location>
        <begin position="345"/>
        <end position="363"/>
    </location>
</feature>
<proteinExistence type="predicted"/>
<keyword evidence="7" id="KW-1185">Reference proteome</keyword>
<feature type="transmembrane region" description="Helical" evidence="5">
    <location>
        <begin position="175"/>
        <end position="195"/>
    </location>
</feature>
<evidence type="ECO:0000256" key="5">
    <source>
        <dbReference type="SAM" id="Phobius"/>
    </source>
</evidence>
<dbReference type="OMA" id="AIVFGKY"/>
<feature type="transmembrane region" description="Helical" evidence="5">
    <location>
        <begin position="249"/>
        <end position="278"/>
    </location>
</feature>
<protein>
    <submittedName>
        <fullName evidence="6">B(0,+)-type amino acid transporter 1</fullName>
    </submittedName>
</protein>
<dbReference type="EMBL" id="JWZT01003775">
    <property type="protein sequence ID" value="KII65561.1"/>
    <property type="molecule type" value="Genomic_DNA"/>
</dbReference>
<feature type="transmembrane region" description="Helical" evidence="5">
    <location>
        <begin position="57"/>
        <end position="79"/>
    </location>
</feature>
<comment type="caution">
    <text evidence="6">The sequence shown here is derived from an EMBL/GenBank/DDBJ whole genome shotgun (WGS) entry which is preliminary data.</text>
</comment>
<reference evidence="6 7" key="1">
    <citation type="journal article" date="2014" name="Genome Biol. Evol.">
        <title>The genome of the myxosporean Thelohanellus kitauei shows adaptations to nutrient acquisition within its fish host.</title>
        <authorList>
            <person name="Yang Y."/>
            <person name="Xiong J."/>
            <person name="Zhou Z."/>
            <person name="Huo F."/>
            <person name="Miao W."/>
            <person name="Ran C."/>
            <person name="Liu Y."/>
            <person name="Zhang J."/>
            <person name="Feng J."/>
            <person name="Wang M."/>
            <person name="Wang M."/>
            <person name="Wang L."/>
            <person name="Yao B."/>
        </authorList>
    </citation>
    <scope>NUCLEOTIDE SEQUENCE [LARGE SCALE GENOMIC DNA]</scope>
    <source>
        <strain evidence="6">Wuqing</strain>
    </source>
</reference>
<evidence type="ECO:0000256" key="3">
    <source>
        <dbReference type="ARBA" id="ARBA00022989"/>
    </source>
</evidence>
<dbReference type="Gene3D" id="1.20.1740.10">
    <property type="entry name" value="Amino acid/polyamine transporter I"/>
    <property type="match status" value="1"/>
</dbReference>
<evidence type="ECO:0000313" key="6">
    <source>
        <dbReference type="EMBL" id="KII65561.1"/>
    </source>
</evidence>
<dbReference type="Proteomes" id="UP000031668">
    <property type="component" value="Unassembled WGS sequence"/>
</dbReference>
<evidence type="ECO:0000256" key="4">
    <source>
        <dbReference type="ARBA" id="ARBA00023136"/>
    </source>
</evidence>
<dbReference type="OrthoDB" id="5982228at2759"/>
<accession>A0A0C2MEK6</accession>
<dbReference type="GO" id="GO:0016020">
    <property type="term" value="C:membrane"/>
    <property type="evidence" value="ECO:0007669"/>
    <property type="project" value="UniProtKB-SubCell"/>
</dbReference>
<keyword evidence="3 5" id="KW-1133">Transmembrane helix</keyword>